<dbReference type="EC" id="3.2.2.-" evidence="5"/>
<keyword evidence="6" id="KW-0326">Glycosidase</keyword>
<dbReference type="PANTHER" id="PTHR10429:SF0">
    <property type="entry name" value="DNA-3-METHYLADENINE GLYCOSYLASE"/>
    <property type="match status" value="1"/>
</dbReference>
<keyword evidence="2 5" id="KW-0227">DNA damage</keyword>
<dbReference type="RefSeq" id="WP_310521859.1">
    <property type="nucleotide sequence ID" value="NZ_BAABBS010000003.1"/>
</dbReference>
<dbReference type="CDD" id="cd00540">
    <property type="entry name" value="AAG"/>
    <property type="match status" value="1"/>
</dbReference>
<dbReference type="InterPro" id="IPR036995">
    <property type="entry name" value="MPG_sf"/>
</dbReference>
<dbReference type="SUPFAM" id="SSF50486">
    <property type="entry name" value="FMT C-terminal domain-like"/>
    <property type="match status" value="1"/>
</dbReference>
<evidence type="ECO:0000313" key="7">
    <source>
        <dbReference type="Proteomes" id="UP001260072"/>
    </source>
</evidence>
<dbReference type="InterPro" id="IPR011034">
    <property type="entry name" value="Formyl_transferase-like_C_sf"/>
</dbReference>
<dbReference type="NCBIfam" id="TIGR00567">
    <property type="entry name" value="3mg"/>
    <property type="match status" value="1"/>
</dbReference>
<protein>
    <recommendedName>
        <fullName evidence="5">Putative 3-methyladenine DNA glycosylase</fullName>
        <ecNumber evidence="5">3.2.2.-</ecNumber>
    </recommendedName>
</protein>
<dbReference type="Gene3D" id="3.10.300.10">
    <property type="entry name" value="Methylpurine-DNA glycosylase (MPG)"/>
    <property type="match status" value="1"/>
</dbReference>
<keyword evidence="3 5" id="KW-0378">Hydrolase</keyword>
<evidence type="ECO:0000256" key="2">
    <source>
        <dbReference type="ARBA" id="ARBA00022763"/>
    </source>
</evidence>
<dbReference type="InterPro" id="IPR003180">
    <property type="entry name" value="MPG"/>
</dbReference>
<dbReference type="HAMAP" id="MF_00527">
    <property type="entry name" value="3MGH"/>
    <property type="match status" value="1"/>
</dbReference>
<dbReference type="Pfam" id="PF02245">
    <property type="entry name" value="Pur_DNA_glyco"/>
    <property type="match status" value="1"/>
</dbReference>
<comment type="similarity">
    <text evidence="1 5">Belongs to the DNA glycosylase MPG family.</text>
</comment>
<comment type="caution">
    <text evidence="6">The sequence shown here is derived from an EMBL/GenBank/DDBJ whole genome shotgun (WGS) entry which is preliminary data.</text>
</comment>
<dbReference type="Proteomes" id="UP001260072">
    <property type="component" value="Unassembled WGS sequence"/>
</dbReference>
<name>A0ABU1FPE9_9MICO</name>
<evidence type="ECO:0000256" key="1">
    <source>
        <dbReference type="ARBA" id="ARBA00009232"/>
    </source>
</evidence>
<gene>
    <name evidence="6" type="ORF">RH861_16290</name>
</gene>
<reference evidence="7" key="1">
    <citation type="submission" date="2023-07" db="EMBL/GenBank/DDBJ databases">
        <title>Description of three actinobacteria isolated from air of manufacturing shop in a pharmaceutical factory.</title>
        <authorList>
            <person name="Zhang D.-F."/>
        </authorList>
    </citation>
    <scope>NUCLEOTIDE SEQUENCE [LARGE SCALE GENOMIC DNA]</scope>
    <source>
        <strain evidence="7">CCTCC AB 2011122</strain>
    </source>
</reference>
<evidence type="ECO:0000256" key="5">
    <source>
        <dbReference type="HAMAP-Rule" id="MF_00527"/>
    </source>
</evidence>
<evidence type="ECO:0000256" key="4">
    <source>
        <dbReference type="ARBA" id="ARBA00023204"/>
    </source>
</evidence>
<evidence type="ECO:0000313" key="6">
    <source>
        <dbReference type="EMBL" id="MDR5693633.1"/>
    </source>
</evidence>
<organism evidence="6 7">
    <name type="scientific">Agromyces indicus</name>
    <dbReference type="NCBI Taxonomy" id="758919"/>
    <lineage>
        <taxon>Bacteria</taxon>
        <taxon>Bacillati</taxon>
        <taxon>Actinomycetota</taxon>
        <taxon>Actinomycetes</taxon>
        <taxon>Micrococcales</taxon>
        <taxon>Microbacteriaceae</taxon>
        <taxon>Agromyces</taxon>
    </lineage>
</organism>
<dbReference type="NCBIfam" id="NF002003">
    <property type="entry name" value="PRK00802.1-3"/>
    <property type="match status" value="1"/>
</dbReference>
<keyword evidence="4 5" id="KW-0234">DNA repair</keyword>
<evidence type="ECO:0000256" key="3">
    <source>
        <dbReference type="ARBA" id="ARBA00022801"/>
    </source>
</evidence>
<dbReference type="PANTHER" id="PTHR10429">
    <property type="entry name" value="DNA-3-METHYLADENINE GLYCOSYLASE"/>
    <property type="match status" value="1"/>
</dbReference>
<proteinExistence type="inferred from homology"/>
<dbReference type="GO" id="GO:0016798">
    <property type="term" value="F:hydrolase activity, acting on glycosyl bonds"/>
    <property type="evidence" value="ECO:0007669"/>
    <property type="project" value="UniProtKB-KW"/>
</dbReference>
<keyword evidence="7" id="KW-1185">Reference proteome</keyword>
<dbReference type="EMBL" id="JAVKGS010000007">
    <property type="protein sequence ID" value="MDR5693633.1"/>
    <property type="molecule type" value="Genomic_DNA"/>
</dbReference>
<accession>A0ABU1FPE9</accession>
<sequence length="210" mass="22403">MSAPAGGDHLVRPDREWFARDSVELAPLLLGAVLAHETDEGRVAVRLAEVEAYRGVGEDPGSHGFRGMTARNAVMFGEGGHLYAYFTYGMHVCINIVAGWAGRSAGVLLRGGTIVEGVELARARRGRSTDRDLARGPARLAQALGVPLARNGADLLAPPFELRVPAAALPHETGPRTGISGAGGAVDYPWRFWLPGDPGVSVYRRHPRSH</sequence>